<gene>
    <name evidence="3" type="ORF">SAMN04487928_11289</name>
</gene>
<keyword evidence="4" id="KW-1185">Reference proteome</keyword>
<dbReference type="EMBL" id="FOXO01000012">
    <property type="protein sequence ID" value="SFP93767.1"/>
    <property type="molecule type" value="Genomic_DNA"/>
</dbReference>
<evidence type="ECO:0000256" key="1">
    <source>
        <dbReference type="SAM" id="Coils"/>
    </source>
</evidence>
<proteinExistence type="predicted"/>
<reference evidence="4" key="1">
    <citation type="submission" date="2016-10" db="EMBL/GenBank/DDBJ databases">
        <authorList>
            <person name="Varghese N."/>
            <person name="Submissions S."/>
        </authorList>
    </citation>
    <scope>NUCLEOTIDE SEQUENCE [LARGE SCALE GENOMIC DNA]</scope>
    <source>
        <strain evidence="4">P18</strain>
    </source>
</reference>
<name>A0A1I5UFF7_9FIRM</name>
<dbReference type="InterPro" id="IPR005646">
    <property type="entry name" value="FapA"/>
</dbReference>
<evidence type="ECO:0000313" key="3">
    <source>
        <dbReference type="EMBL" id="SFP93767.1"/>
    </source>
</evidence>
<accession>A0A1I5UFF7</accession>
<dbReference type="Pfam" id="PF20250">
    <property type="entry name" value="FapA_N"/>
    <property type="match status" value="1"/>
</dbReference>
<dbReference type="AlphaFoldDB" id="A0A1I5UFF7"/>
<dbReference type="PANTHER" id="PTHR38032">
    <property type="entry name" value="POLYMERASE-RELATED"/>
    <property type="match status" value="1"/>
</dbReference>
<protein>
    <submittedName>
        <fullName evidence="3">Uncharacterized conserved protein, DUF342 family</fullName>
    </submittedName>
</protein>
<evidence type="ECO:0000313" key="4">
    <source>
        <dbReference type="Proteomes" id="UP000182624"/>
    </source>
</evidence>
<dbReference type="InterPro" id="IPR046866">
    <property type="entry name" value="FapA_N"/>
</dbReference>
<sequence length="839" mass="94445">MAETGMELLDELSEYAGLDSFNENALEKELELCGKLGVDVEKLKALKFNALQLAEIRKGIVDKIDYKKYFNPKYAWTEMEELRLEMTQGIDMTKYRNEGFDCLQISQIRQGLAAGIDVSQYAKKEYLADQMREIRHGLLKKPPVPVIFFQDPAFDSMQMREIRKGLEAGIDISGYTSVDIPYMKMRAIRESAEDGLFFDAVQIGKYNAAILDQMHRAYIEKIDISRYVKNHFDAEQLEEIRIGLKEGLPIDNYITDDMRGDAIKEIRIGLENGVDVAQYADVSYGWMQMYEMRLGLEHQIDIVPYAKPLYHADQMREIRLGIEEGLDISKFSTMMYTAKDMRRIREAMLSGTYKAFVEDDSTAKTVFDRTGGTKDSKVLLDSMIANRDLYISFTSDKLLCWLKLPLRSDGLEYTEDVLLAFLFKCNVRKGVDKQEIKKMLANLNHSEKYLVAAGKEAVDGQDGYYEYFFDTENEKEPVILEDGTADLTNIDSLVQVHVGDKIALYHKATKGQDGYNVFGEVKTAKNGKEIPILKGEGFMILNDRVTYVAKWTGALTIKDGNIKIEKILVLPEVKITDKRINFDGVVYVKGDVHSGSEITATSNVIIGGHMESSEIKSGGDVIIKGGATCPIRGGITAKGNVTAKFFEGVTIEGKDISANFFINCKITAKGYIRTYGRAGILYGGHCHSTYGIEVASVGNKNGAKTIINLGVDSALLNEYSELKKSISREEADYKSLAKERDRLQEIGAVDRQIMQWKVKINAAVGVKESKLKELRKKQFYYEEEIKKGSNAQAVVTEVAYAGTVFVIDGIVLRLDNDRKTYDKMIFMSDSKKENIIVLG</sequence>
<keyword evidence="1" id="KW-0175">Coiled coil</keyword>
<dbReference type="Proteomes" id="UP000182624">
    <property type="component" value="Unassembled WGS sequence"/>
</dbReference>
<dbReference type="PANTHER" id="PTHR38032:SF1">
    <property type="entry name" value="RNA-BINDING PROTEIN KHPB N-TERMINAL DOMAIN-CONTAINING PROTEIN"/>
    <property type="match status" value="1"/>
</dbReference>
<organism evidence="3 4">
    <name type="scientific">Butyrivibrio proteoclasticus</name>
    <dbReference type="NCBI Taxonomy" id="43305"/>
    <lineage>
        <taxon>Bacteria</taxon>
        <taxon>Bacillati</taxon>
        <taxon>Bacillota</taxon>
        <taxon>Clostridia</taxon>
        <taxon>Lachnospirales</taxon>
        <taxon>Lachnospiraceae</taxon>
        <taxon>Butyrivibrio</taxon>
    </lineage>
</organism>
<dbReference type="Pfam" id="PF03961">
    <property type="entry name" value="FapA"/>
    <property type="match status" value="1"/>
</dbReference>
<dbReference type="InterPro" id="IPR046865">
    <property type="entry name" value="FapA_b_solenoid"/>
</dbReference>
<feature type="coiled-coil region" evidence="1">
    <location>
        <begin position="719"/>
        <end position="746"/>
    </location>
</feature>
<feature type="domain" description="Flagellar Assembly Protein A N-terminal region" evidence="2">
    <location>
        <begin position="391"/>
        <end position="559"/>
    </location>
</feature>
<evidence type="ECO:0000259" key="2">
    <source>
        <dbReference type="Pfam" id="PF20250"/>
    </source>
</evidence>
<dbReference type="RefSeq" id="WP_074887737.1">
    <property type="nucleotide sequence ID" value="NZ_FOXO01000012.1"/>
</dbReference>